<organism evidence="2 3">
    <name type="scientific">Pseudonocardia zijingensis</name>
    <dbReference type="NCBI Taxonomy" id="153376"/>
    <lineage>
        <taxon>Bacteria</taxon>
        <taxon>Bacillati</taxon>
        <taxon>Actinomycetota</taxon>
        <taxon>Actinomycetes</taxon>
        <taxon>Pseudonocardiales</taxon>
        <taxon>Pseudonocardiaceae</taxon>
        <taxon>Pseudonocardia</taxon>
    </lineage>
</organism>
<dbReference type="Proteomes" id="UP001499967">
    <property type="component" value="Unassembled WGS sequence"/>
</dbReference>
<evidence type="ECO:0000313" key="2">
    <source>
        <dbReference type="EMBL" id="GAA0937970.1"/>
    </source>
</evidence>
<feature type="compositionally biased region" description="Basic and acidic residues" evidence="1">
    <location>
        <begin position="31"/>
        <end position="44"/>
    </location>
</feature>
<comment type="caution">
    <text evidence="2">The sequence shown here is derived from an EMBL/GenBank/DDBJ whole genome shotgun (WGS) entry which is preliminary data.</text>
</comment>
<name>A0ABP4AQA8_9PSEU</name>
<reference evidence="3" key="1">
    <citation type="journal article" date="2019" name="Int. J. Syst. Evol. Microbiol.">
        <title>The Global Catalogue of Microorganisms (GCM) 10K type strain sequencing project: providing services to taxonomists for standard genome sequencing and annotation.</title>
        <authorList>
            <consortium name="The Broad Institute Genomics Platform"/>
            <consortium name="The Broad Institute Genome Sequencing Center for Infectious Disease"/>
            <person name="Wu L."/>
            <person name="Ma J."/>
        </authorList>
    </citation>
    <scope>NUCLEOTIDE SEQUENCE [LARGE SCALE GENOMIC DNA]</scope>
    <source>
        <strain evidence="3">JCM 11117</strain>
    </source>
</reference>
<feature type="compositionally biased region" description="Gly residues" evidence="1">
    <location>
        <begin position="115"/>
        <end position="126"/>
    </location>
</feature>
<feature type="compositionally biased region" description="Basic and acidic residues" evidence="1">
    <location>
        <begin position="71"/>
        <end position="96"/>
    </location>
</feature>
<evidence type="ECO:0000313" key="3">
    <source>
        <dbReference type="Proteomes" id="UP001499967"/>
    </source>
</evidence>
<sequence length="194" mass="20764">MRVADTVGERDDLGEEGVPAGGDAGHVLELAGDHDERDAGEVADQHGAGEQVGQEPEPGQAPEQADAAHQQGERRGEHRVPVRIAGRERGDGDRGHQGGRGLGPDRELARRPEHGVGGQCGSGGPQPGHRGDPGELRIRQHLRHQVRGDGEPGDRVPAHGPEIVSAHRIDPRPQTRSEPDRAQRVSQVHLPVRR</sequence>
<gene>
    <name evidence="2" type="ORF">GCM10009559_31450</name>
</gene>
<accession>A0ABP4AQA8</accession>
<proteinExistence type="predicted"/>
<feature type="compositionally biased region" description="Basic and acidic residues" evidence="1">
    <location>
        <begin position="103"/>
        <end position="114"/>
    </location>
</feature>
<feature type="region of interest" description="Disordered" evidence="1">
    <location>
        <begin position="1"/>
        <end position="194"/>
    </location>
</feature>
<feature type="compositionally biased region" description="Basic and acidic residues" evidence="1">
    <location>
        <begin position="129"/>
        <end position="138"/>
    </location>
</feature>
<dbReference type="EMBL" id="BAAAHP010000088">
    <property type="protein sequence ID" value="GAA0937970.1"/>
    <property type="molecule type" value="Genomic_DNA"/>
</dbReference>
<evidence type="ECO:0000256" key="1">
    <source>
        <dbReference type="SAM" id="MobiDB-lite"/>
    </source>
</evidence>
<keyword evidence="3" id="KW-1185">Reference proteome</keyword>
<feature type="compositionally biased region" description="Basic and acidic residues" evidence="1">
    <location>
        <begin position="165"/>
        <end position="183"/>
    </location>
</feature>
<feature type="compositionally biased region" description="Basic and acidic residues" evidence="1">
    <location>
        <begin position="146"/>
        <end position="157"/>
    </location>
</feature>
<protein>
    <submittedName>
        <fullName evidence="2">Uncharacterized protein</fullName>
    </submittedName>
</protein>